<dbReference type="SMART" id="SM01383">
    <property type="entry name" value="Ribosomal_L2"/>
    <property type="match status" value="1"/>
</dbReference>
<keyword evidence="2 5" id="KW-0689">Ribosomal protein</keyword>
<dbReference type="EMBL" id="KT007000">
    <property type="protein sequence ID" value="AKQ02470.1"/>
    <property type="molecule type" value="Genomic_DNA"/>
</dbReference>
<comment type="function">
    <text evidence="5">One of the primary rRNA binding proteins. Required for association of the 30S and 50S subunits to form the 70S ribosome, for tRNA binding and peptide bond formation. It has been suggested to have peptidyltransferase activity; this is somewhat controversial. Makes several contacts with the 16S rRNA in the 70S ribosome.</text>
</comment>
<dbReference type="HAMAP" id="MF_01320_B">
    <property type="entry name" value="Ribosomal_uL2_B"/>
    <property type="match status" value="1"/>
</dbReference>
<dbReference type="InterPro" id="IPR002171">
    <property type="entry name" value="Ribosomal_uL2"/>
</dbReference>
<dbReference type="InterPro" id="IPR014726">
    <property type="entry name" value="Ribosomal_uL2_dom3"/>
</dbReference>
<gene>
    <name evidence="5" type="primary">rplB</name>
</gene>
<dbReference type="GO" id="GO:0015934">
    <property type="term" value="C:large ribosomal subunit"/>
    <property type="evidence" value="ECO:0007669"/>
    <property type="project" value="InterPro"/>
</dbReference>
<dbReference type="PROSITE" id="PS00467">
    <property type="entry name" value="RIBOSOMAL_L2"/>
    <property type="match status" value="1"/>
</dbReference>
<evidence type="ECO:0000256" key="5">
    <source>
        <dbReference type="HAMAP-Rule" id="MF_01320"/>
    </source>
</evidence>
<dbReference type="InterPro" id="IPR022666">
    <property type="entry name" value="Ribosomal_uL2_RNA-bd_dom"/>
</dbReference>
<evidence type="ECO:0000313" key="9">
    <source>
        <dbReference type="EMBL" id="AKQ02470.1"/>
    </source>
</evidence>
<evidence type="ECO:0000259" key="8">
    <source>
        <dbReference type="SMART" id="SM01383"/>
    </source>
</evidence>
<feature type="domain" description="Large ribosomal subunit protein uL2 C-terminal" evidence="7">
    <location>
        <begin position="123"/>
        <end position="252"/>
    </location>
</feature>
<dbReference type="Pfam" id="PF00181">
    <property type="entry name" value="Ribosomal_L2_N"/>
    <property type="match status" value="1"/>
</dbReference>
<dbReference type="PANTHER" id="PTHR13691:SF5">
    <property type="entry name" value="LARGE RIBOSOMAL SUBUNIT PROTEIN UL2M"/>
    <property type="match status" value="1"/>
</dbReference>
<dbReference type="PIRSF" id="PIRSF002158">
    <property type="entry name" value="Ribosomal_L2"/>
    <property type="match status" value="1"/>
</dbReference>
<dbReference type="AlphaFoldDB" id="A0A0H4T6Y7"/>
<dbReference type="GO" id="GO:0002181">
    <property type="term" value="P:cytoplasmic translation"/>
    <property type="evidence" value="ECO:0007669"/>
    <property type="project" value="TreeGrafter"/>
</dbReference>
<reference evidence="9" key="1">
    <citation type="journal article" date="2015" name="ISME J.">
        <title>Aquifer environment selects for microbial species cohorts in sediment and groundwater.</title>
        <authorList>
            <person name="Hug L.A."/>
            <person name="Thomas B.C."/>
            <person name="Brown C.T."/>
            <person name="Frischkorn K.R."/>
            <person name="Williams K.H."/>
            <person name="Tringe S.G."/>
            <person name="Banfield J.F."/>
        </authorList>
    </citation>
    <scope>NUCLEOTIDE SEQUENCE</scope>
</reference>
<keyword evidence="3 5" id="KW-0687">Ribonucleoprotein</keyword>
<sequence>MKRYKPYTHSRRHMTSVSYGVLSKVAPMKSALRGKTKSGARNSSGRITVRHQGGGVKRRFRIIDLKQSDKVNVEGKIEAIEYDPNRSAFIMRVLYKDGDRRYVLAPTEVEVGRKIIVAEEVPLEVGNRTKLSNIPVGYFVHNIEMQPGKGGQIVRSAGSQAQVLAHEGGYTNLKLPSGEVRKILSRNFASLGQVSNPEHNLIVVGKAGRKRLMGIRPTVRGSAMNPVDHPYGGGEGRTQRGTRRPKDKWSNITGGRKTRKAKRKSSSYIIQRRSSKRAKKR</sequence>
<dbReference type="SUPFAM" id="SSF50249">
    <property type="entry name" value="Nucleic acid-binding proteins"/>
    <property type="match status" value="1"/>
</dbReference>
<dbReference type="InterPro" id="IPR008991">
    <property type="entry name" value="Translation_prot_SH3-like_sf"/>
</dbReference>
<comment type="similarity">
    <text evidence="1 5">Belongs to the universal ribosomal protein uL2 family.</text>
</comment>
<keyword evidence="5" id="KW-0694">RNA-binding</keyword>
<dbReference type="Pfam" id="PF03947">
    <property type="entry name" value="Ribosomal_L2_C"/>
    <property type="match status" value="1"/>
</dbReference>
<dbReference type="GO" id="GO:0016740">
    <property type="term" value="F:transferase activity"/>
    <property type="evidence" value="ECO:0007669"/>
    <property type="project" value="InterPro"/>
</dbReference>
<dbReference type="InterPro" id="IPR014722">
    <property type="entry name" value="Rib_uL2_dom2"/>
</dbReference>
<comment type="subunit">
    <text evidence="5">Part of the 50S ribosomal subunit. Forms a bridge to the 30S subunit in the 70S ribosome.</text>
</comment>
<dbReference type="Gene3D" id="2.40.50.140">
    <property type="entry name" value="Nucleic acid-binding proteins"/>
    <property type="match status" value="1"/>
</dbReference>
<keyword evidence="5" id="KW-0699">rRNA-binding</keyword>
<protein>
    <recommendedName>
        <fullName evidence="4 5">Large ribosomal subunit protein uL2</fullName>
    </recommendedName>
</protein>
<evidence type="ECO:0000256" key="3">
    <source>
        <dbReference type="ARBA" id="ARBA00023274"/>
    </source>
</evidence>
<dbReference type="SMART" id="SM01382">
    <property type="entry name" value="Ribosomal_L2_C"/>
    <property type="match status" value="1"/>
</dbReference>
<organism evidence="9">
    <name type="scientific">uncultured Parcubacteria bacterium Rifle_16ft_4_minimus_37647</name>
    <dbReference type="NCBI Taxonomy" id="1665140"/>
    <lineage>
        <taxon>Bacteria</taxon>
        <taxon>Candidatus Parcubacteria</taxon>
        <taxon>environmental samples</taxon>
    </lineage>
</organism>
<evidence type="ECO:0000256" key="2">
    <source>
        <dbReference type="ARBA" id="ARBA00022980"/>
    </source>
</evidence>
<dbReference type="GO" id="GO:0019843">
    <property type="term" value="F:rRNA binding"/>
    <property type="evidence" value="ECO:0007669"/>
    <property type="project" value="UniProtKB-UniRule"/>
</dbReference>
<dbReference type="GO" id="GO:0003735">
    <property type="term" value="F:structural constituent of ribosome"/>
    <property type="evidence" value="ECO:0007669"/>
    <property type="project" value="InterPro"/>
</dbReference>
<dbReference type="Gene3D" id="2.30.30.30">
    <property type="match status" value="1"/>
</dbReference>
<dbReference type="PANTHER" id="PTHR13691">
    <property type="entry name" value="RIBOSOMAL PROTEIN L2"/>
    <property type="match status" value="1"/>
</dbReference>
<dbReference type="InterPro" id="IPR022671">
    <property type="entry name" value="Ribosomal_uL2_CS"/>
</dbReference>
<evidence type="ECO:0000259" key="7">
    <source>
        <dbReference type="SMART" id="SM01382"/>
    </source>
</evidence>
<dbReference type="SUPFAM" id="SSF50104">
    <property type="entry name" value="Translation proteins SH3-like domain"/>
    <property type="match status" value="1"/>
</dbReference>
<dbReference type="FunFam" id="4.10.950.10:FF:000001">
    <property type="entry name" value="50S ribosomal protein L2"/>
    <property type="match status" value="1"/>
</dbReference>
<accession>A0A0H4T6Y7</accession>
<dbReference type="NCBIfam" id="TIGR01171">
    <property type="entry name" value="rplB_bact"/>
    <property type="match status" value="1"/>
</dbReference>
<proteinExistence type="inferred from homology"/>
<evidence type="ECO:0000256" key="4">
    <source>
        <dbReference type="ARBA" id="ARBA00035242"/>
    </source>
</evidence>
<dbReference type="FunFam" id="2.30.30.30:FF:000001">
    <property type="entry name" value="50S ribosomal protein L2"/>
    <property type="match status" value="1"/>
</dbReference>
<dbReference type="Gene3D" id="4.10.950.10">
    <property type="entry name" value="Ribosomal protein L2, domain 3"/>
    <property type="match status" value="1"/>
</dbReference>
<evidence type="ECO:0000256" key="1">
    <source>
        <dbReference type="ARBA" id="ARBA00005636"/>
    </source>
</evidence>
<feature type="compositionally biased region" description="Basic residues" evidence="6">
    <location>
        <begin position="256"/>
        <end position="265"/>
    </location>
</feature>
<dbReference type="InterPro" id="IPR022669">
    <property type="entry name" value="Ribosomal_uL2_C"/>
</dbReference>
<name>A0A0H4T6Y7_9BACT</name>
<feature type="region of interest" description="Disordered" evidence="6">
    <location>
        <begin position="215"/>
        <end position="281"/>
    </location>
</feature>
<evidence type="ECO:0000256" key="6">
    <source>
        <dbReference type="SAM" id="MobiDB-lite"/>
    </source>
</evidence>
<dbReference type="InterPro" id="IPR012340">
    <property type="entry name" value="NA-bd_OB-fold"/>
</dbReference>
<feature type="domain" description="Large ribosomal subunit protein uL2 RNA-binding" evidence="8">
    <location>
        <begin position="40"/>
        <end position="117"/>
    </location>
</feature>
<dbReference type="InterPro" id="IPR005880">
    <property type="entry name" value="Ribosomal_uL2_bac/org-type"/>
</dbReference>